<organism evidence="2 3">
    <name type="scientific">Teratosphaeria destructans</name>
    <dbReference type="NCBI Taxonomy" id="418781"/>
    <lineage>
        <taxon>Eukaryota</taxon>
        <taxon>Fungi</taxon>
        <taxon>Dikarya</taxon>
        <taxon>Ascomycota</taxon>
        <taxon>Pezizomycotina</taxon>
        <taxon>Dothideomycetes</taxon>
        <taxon>Dothideomycetidae</taxon>
        <taxon>Mycosphaerellales</taxon>
        <taxon>Teratosphaeriaceae</taxon>
        <taxon>Teratosphaeria</taxon>
    </lineage>
</organism>
<dbReference type="Proteomes" id="UP001138500">
    <property type="component" value="Unassembled WGS sequence"/>
</dbReference>
<dbReference type="AlphaFoldDB" id="A0A9W7SJT9"/>
<evidence type="ECO:0000256" key="1">
    <source>
        <dbReference type="SAM" id="MobiDB-lite"/>
    </source>
</evidence>
<keyword evidence="3" id="KW-1185">Reference proteome</keyword>
<feature type="region of interest" description="Disordered" evidence="1">
    <location>
        <begin position="188"/>
        <end position="277"/>
    </location>
</feature>
<dbReference type="OrthoDB" id="10408801at2759"/>
<proteinExistence type="predicted"/>
<sequence length="291" mass="31955">MAEKRLFYLSKHLNAVNRLSFQRAYTGSSDSAKQITTRQEQAAFLRAADQKLLQDAHDALDAFLANTEKIRHYIDTIPDQFKLRNSPIPPYSCTTVRDRQQLRTASQRLHDAGENVRGHFSDLMEMEHPEIGEDRAEKEWREGIEKMSAEDLEKLWMGLKIQEDAGLQRLKASSKRLGDEIRNSQGLEMENPWMRAGGEAGWKVGSRRKGRRGRASSRPRGDGRGNGVGADGEAMRPASNGAPAPAPAKAPAKAPASAPAPAPAPTPAAHSARGLADLQAQLEATGFQIKT</sequence>
<dbReference type="EMBL" id="RIBY02002389">
    <property type="protein sequence ID" value="KAH9817411.1"/>
    <property type="molecule type" value="Genomic_DNA"/>
</dbReference>
<feature type="compositionally biased region" description="Low complexity" evidence="1">
    <location>
        <begin position="237"/>
        <end position="257"/>
    </location>
</feature>
<reference evidence="2 3" key="1">
    <citation type="journal article" date="2018" name="IMA Fungus">
        <title>IMA Genome-F 10: Nine draft genome sequences of Claviceps purpurea s.lat., including C. arundinis, C. humidiphila, and C. cf. spartinae, pseudomolecules for the pitch canker pathogen Fusarium circinatum, draft genome of Davidsoniella eucalypti, Grosmannia galeiformis, Quambalaria eucalypti, and Teratosphaeria destructans.</title>
        <authorList>
            <person name="Wingfield B.D."/>
            <person name="Liu M."/>
            <person name="Nguyen H.D."/>
            <person name="Lane F.A."/>
            <person name="Morgan S.W."/>
            <person name="De Vos L."/>
            <person name="Wilken P.M."/>
            <person name="Duong T.A."/>
            <person name="Aylward J."/>
            <person name="Coetzee M.P."/>
            <person name="Dadej K."/>
            <person name="De Beer Z.W."/>
            <person name="Findlay W."/>
            <person name="Havenga M."/>
            <person name="Kolarik M."/>
            <person name="Menzies J.G."/>
            <person name="Naidoo K."/>
            <person name="Pochopski O."/>
            <person name="Shoukouhi P."/>
            <person name="Santana Q.C."/>
            <person name="Seifert K.A."/>
            <person name="Soal N."/>
            <person name="Steenkamp E.T."/>
            <person name="Tatham C.T."/>
            <person name="van der Nest M.A."/>
            <person name="Wingfield M.J."/>
        </authorList>
    </citation>
    <scope>NUCLEOTIDE SEQUENCE [LARGE SCALE GENOMIC DNA]</scope>
    <source>
        <strain evidence="2">CMW44962</strain>
    </source>
</reference>
<evidence type="ECO:0000313" key="2">
    <source>
        <dbReference type="EMBL" id="KAH9817411.1"/>
    </source>
</evidence>
<accession>A0A9W7SJT9</accession>
<feature type="compositionally biased region" description="Basic residues" evidence="1">
    <location>
        <begin position="205"/>
        <end position="217"/>
    </location>
</feature>
<protein>
    <submittedName>
        <fullName evidence="2">Uncharacterized protein</fullName>
    </submittedName>
</protein>
<name>A0A9W7SJT9_9PEZI</name>
<reference evidence="2 3" key="2">
    <citation type="journal article" date="2021" name="Curr. Genet.">
        <title>Genetic response to nitrogen starvation in the aggressive Eucalyptus foliar pathogen Teratosphaeria destructans.</title>
        <authorList>
            <person name="Havenga M."/>
            <person name="Wingfield B.D."/>
            <person name="Wingfield M.J."/>
            <person name="Dreyer L.L."/>
            <person name="Roets F."/>
            <person name="Aylward J."/>
        </authorList>
    </citation>
    <scope>NUCLEOTIDE SEQUENCE [LARGE SCALE GENOMIC DNA]</scope>
    <source>
        <strain evidence="2">CMW44962</strain>
    </source>
</reference>
<comment type="caution">
    <text evidence="2">The sequence shown here is derived from an EMBL/GenBank/DDBJ whole genome shotgun (WGS) entry which is preliminary data.</text>
</comment>
<gene>
    <name evidence="2" type="ORF">Tdes44962_MAKER05535</name>
</gene>
<evidence type="ECO:0000313" key="3">
    <source>
        <dbReference type="Proteomes" id="UP001138500"/>
    </source>
</evidence>